<dbReference type="OrthoDB" id="3469225at2759"/>
<name>A0A0N0NH82_9EURO</name>
<sequence length="187" mass="20415">MATTAISQGRCLGLLNKVMTQSPLADAVVLTIALIIAFDAVAGNFDHYQAHIAGLRAVIRIRGGIDMLGVIARNNVIAVEMFRGFYVVRSQGSVPVILDRQHFQELFEAHLREIARVYGVSIPGQQRKLSIRSDVSGDGDGRDMPLTSRLEWSTLTDIAFATVIAMSAVKGAYRHLVIFNGLPCFDT</sequence>
<evidence type="ECO:0000313" key="2">
    <source>
        <dbReference type="Proteomes" id="UP000038010"/>
    </source>
</evidence>
<dbReference type="Proteomes" id="UP000038010">
    <property type="component" value="Unassembled WGS sequence"/>
</dbReference>
<dbReference type="AlphaFoldDB" id="A0A0N0NH82"/>
<comment type="caution">
    <text evidence="1">The sequence shown here is derived from an EMBL/GenBank/DDBJ whole genome shotgun (WGS) entry which is preliminary data.</text>
</comment>
<dbReference type="EMBL" id="LFJN01000062">
    <property type="protein sequence ID" value="KPI34381.1"/>
    <property type="molecule type" value="Genomic_DNA"/>
</dbReference>
<gene>
    <name evidence="1" type="ORF">AB675_3228</name>
</gene>
<keyword evidence="2" id="KW-1185">Reference proteome</keyword>
<evidence type="ECO:0000313" key="1">
    <source>
        <dbReference type="EMBL" id="KPI34381.1"/>
    </source>
</evidence>
<accession>A0A0N0NH82</accession>
<proteinExistence type="predicted"/>
<protein>
    <submittedName>
        <fullName evidence="1">Uncharacterized protein</fullName>
    </submittedName>
</protein>
<dbReference type="GeneID" id="28735139"/>
<dbReference type="RefSeq" id="XP_017994344.1">
    <property type="nucleotide sequence ID" value="XM_018143259.1"/>
</dbReference>
<dbReference type="VEuPathDB" id="FungiDB:AB675_3228"/>
<organism evidence="1 2">
    <name type="scientific">Cyphellophora attinorum</name>
    <dbReference type="NCBI Taxonomy" id="1664694"/>
    <lineage>
        <taxon>Eukaryota</taxon>
        <taxon>Fungi</taxon>
        <taxon>Dikarya</taxon>
        <taxon>Ascomycota</taxon>
        <taxon>Pezizomycotina</taxon>
        <taxon>Eurotiomycetes</taxon>
        <taxon>Chaetothyriomycetidae</taxon>
        <taxon>Chaetothyriales</taxon>
        <taxon>Cyphellophoraceae</taxon>
        <taxon>Cyphellophora</taxon>
    </lineage>
</organism>
<reference evidence="1 2" key="1">
    <citation type="submission" date="2015-06" db="EMBL/GenBank/DDBJ databases">
        <title>Draft genome of the ant-associated black yeast Phialophora attae CBS 131958.</title>
        <authorList>
            <person name="Moreno L.F."/>
            <person name="Stielow B.J."/>
            <person name="de Hoog S."/>
            <person name="Vicente V.A."/>
            <person name="Weiss V.A."/>
            <person name="de Vries M."/>
            <person name="Cruz L.M."/>
            <person name="Souza E.M."/>
        </authorList>
    </citation>
    <scope>NUCLEOTIDE SEQUENCE [LARGE SCALE GENOMIC DNA]</scope>
    <source>
        <strain evidence="1 2">CBS 131958</strain>
    </source>
</reference>